<evidence type="ECO:0000256" key="1">
    <source>
        <dbReference type="ARBA" id="ARBA00012493"/>
    </source>
</evidence>
<protein>
    <recommendedName>
        <fullName evidence="1">RNA-directed DNA polymerase</fullName>
        <ecNumber evidence="1">2.7.7.49</ecNumber>
    </recommendedName>
</protein>
<keyword evidence="5" id="KW-0255">Endonuclease</keyword>
<evidence type="ECO:0000256" key="8">
    <source>
        <dbReference type="SAM" id="MobiDB-lite"/>
    </source>
</evidence>
<keyword evidence="2" id="KW-0808">Transferase</keyword>
<dbReference type="PROSITE" id="PS50994">
    <property type="entry name" value="INTEGRASE"/>
    <property type="match status" value="1"/>
</dbReference>
<accession>A0A914HNL6</accession>
<evidence type="ECO:0000256" key="4">
    <source>
        <dbReference type="ARBA" id="ARBA00022722"/>
    </source>
</evidence>
<keyword evidence="4" id="KW-0540">Nuclease</keyword>
<dbReference type="Proteomes" id="UP000887572">
    <property type="component" value="Unplaced"/>
</dbReference>
<dbReference type="GO" id="GO:0004519">
    <property type="term" value="F:endonuclease activity"/>
    <property type="evidence" value="ECO:0007669"/>
    <property type="project" value="UniProtKB-KW"/>
</dbReference>
<organism evidence="11 12">
    <name type="scientific">Globodera rostochiensis</name>
    <name type="common">Golden nematode worm</name>
    <name type="synonym">Heterodera rostochiensis</name>
    <dbReference type="NCBI Taxonomy" id="31243"/>
    <lineage>
        <taxon>Eukaryota</taxon>
        <taxon>Metazoa</taxon>
        <taxon>Ecdysozoa</taxon>
        <taxon>Nematoda</taxon>
        <taxon>Chromadorea</taxon>
        <taxon>Rhabditida</taxon>
        <taxon>Tylenchina</taxon>
        <taxon>Tylenchomorpha</taxon>
        <taxon>Tylenchoidea</taxon>
        <taxon>Heteroderidae</taxon>
        <taxon>Heteroderinae</taxon>
        <taxon>Globodera</taxon>
    </lineage>
</organism>
<dbReference type="FunFam" id="3.30.70.270:FF:000020">
    <property type="entry name" value="Transposon Tf2-6 polyprotein-like Protein"/>
    <property type="match status" value="1"/>
</dbReference>
<dbReference type="InterPro" id="IPR041588">
    <property type="entry name" value="Integrase_H2C2"/>
</dbReference>
<dbReference type="FunFam" id="1.10.340.70:FF:000003">
    <property type="entry name" value="Protein CBG25708"/>
    <property type="match status" value="1"/>
</dbReference>
<evidence type="ECO:0000256" key="7">
    <source>
        <dbReference type="ARBA" id="ARBA00022918"/>
    </source>
</evidence>
<dbReference type="InterPro" id="IPR043128">
    <property type="entry name" value="Rev_trsase/Diguanyl_cyclase"/>
</dbReference>
<reference evidence="12" key="1">
    <citation type="submission" date="2022-11" db="UniProtKB">
        <authorList>
            <consortium name="WormBaseParasite"/>
        </authorList>
    </citation>
    <scope>IDENTIFICATION</scope>
</reference>
<dbReference type="EC" id="2.7.7.49" evidence="1"/>
<evidence type="ECO:0000256" key="5">
    <source>
        <dbReference type="ARBA" id="ARBA00022759"/>
    </source>
</evidence>
<dbReference type="Pfam" id="PF17921">
    <property type="entry name" value="Integrase_H2C2"/>
    <property type="match status" value="1"/>
</dbReference>
<feature type="domain" description="Reverse transcriptase" evidence="9">
    <location>
        <begin position="101"/>
        <end position="279"/>
    </location>
</feature>
<dbReference type="PROSITE" id="PS50878">
    <property type="entry name" value="RT_POL"/>
    <property type="match status" value="1"/>
</dbReference>
<dbReference type="InterPro" id="IPR036397">
    <property type="entry name" value="RNaseH_sf"/>
</dbReference>
<proteinExistence type="predicted"/>
<evidence type="ECO:0000256" key="2">
    <source>
        <dbReference type="ARBA" id="ARBA00022679"/>
    </source>
</evidence>
<keyword evidence="3" id="KW-0548">Nucleotidyltransferase</keyword>
<dbReference type="InterPro" id="IPR000477">
    <property type="entry name" value="RT_dom"/>
</dbReference>
<dbReference type="GO" id="GO:0015074">
    <property type="term" value="P:DNA integration"/>
    <property type="evidence" value="ECO:0007669"/>
    <property type="project" value="InterPro"/>
</dbReference>
<dbReference type="Gene3D" id="3.10.10.10">
    <property type="entry name" value="HIV Type 1 Reverse Transcriptase, subunit A, domain 1"/>
    <property type="match status" value="1"/>
</dbReference>
<evidence type="ECO:0000313" key="12">
    <source>
        <dbReference type="WBParaSite" id="Gr19_v10_g2256.t1"/>
    </source>
</evidence>
<keyword evidence="11" id="KW-1185">Reference proteome</keyword>
<dbReference type="Gene3D" id="3.30.70.270">
    <property type="match status" value="2"/>
</dbReference>
<dbReference type="InterPro" id="IPR001584">
    <property type="entry name" value="Integrase_cat-core"/>
</dbReference>
<dbReference type="GO" id="GO:0042575">
    <property type="term" value="C:DNA polymerase complex"/>
    <property type="evidence" value="ECO:0007669"/>
    <property type="project" value="UniProtKB-ARBA"/>
</dbReference>
<dbReference type="CDD" id="cd01647">
    <property type="entry name" value="RT_LTR"/>
    <property type="match status" value="1"/>
</dbReference>
<dbReference type="Gene3D" id="3.30.420.10">
    <property type="entry name" value="Ribonuclease H-like superfamily/Ribonuclease H"/>
    <property type="match status" value="1"/>
</dbReference>
<dbReference type="CDD" id="cd09274">
    <property type="entry name" value="RNase_HI_RT_Ty3"/>
    <property type="match status" value="1"/>
</dbReference>
<keyword evidence="6" id="KW-0378">Hydrolase</keyword>
<dbReference type="WBParaSite" id="Gr19_v10_g2256.t1">
    <property type="protein sequence ID" value="Gr19_v10_g2256.t1"/>
    <property type="gene ID" value="Gr19_v10_g2256"/>
</dbReference>
<evidence type="ECO:0000256" key="3">
    <source>
        <dbReference type="ARBA" id="ARBA00022695"/>
    </source>
</evidence>
<dbReference type="GO" id="GO:0003964">
    <property type="term" value="F:RNA-directed DNA polymerase activity"/>
    <property type="evidence" value="ECO:0007669"/>
    <property type="project" value="UniProtKB-KW"/>
</dbReference>
<dbReference type="Gene3D" id="1.10.340.70">
    <property type="match status" value="1"/>
</dbReference>
<dbReference type="InterPro" id="IPR043502">
    <property type="entry name" value="DNA/RNA_pol_sf"/>
</dbReference>
<dbReference type="InterPro" id="IPR041373">
    <property type="entry name" value="RT_RNaseH"/>
</dbReference>
<evidence type="ECO:0000259" key="9">
    <source>
        <dbReference type="PROSITE" id="PS50878"/>
    </source>
</evidence>
<name>A0A914HNL6_GLORO</name>
<dbReference type="PANTHER" id="PTHR37984">
    <property type="entry name" value="PROTEIN CBG26694"/>
    <property type="match status" value="1"/>
</dbReference>
<dbReference type="AlphaFoldDB" id="A0A914HNL6"/>
<feature type="domain" description="Integrase catalytic" evidence="10">
    <location>
        <begin position="656"/>
        <end position="732"/>
    </location>
</feature>
<dbReference type="SUPFAM" id="SSF53098">
    <property type="entry name" value="Ribonuclease H-like"/>
    <property type="match status" value="1"/>
</dbReference>
<feature type="region of interest" description="Disordered" evidence="8">
    <location>
        <begin position="851"/>
        <end position="875"/>
    </location>
</feature>
<evidence type="ECO:0000259" key="10">
    <source>
        <dbReference type="PROSITE" id="PS50994"/>
    </source>
</evidence>
<evidence type="ECO:0000256" key="6">
    <source>
        <dbReference type="ARBA" id="ARBA00022801"/>
    </source>
</evidence>
<dbReference type="PANTHER" id="PTHR37984:SF5">
    <property type="entry name" value="PROTEIN NYNRIN-LIKE"/>
    <property type="match status" value="1"/>
</dbReference>
<dbReference type="SUPFAM" id="SSF56672">
    <property type="entry name" value="DNA/RNA polymerases"/>
    <property type="match status" value="1"/>
</dbReference>
<evidence type="ECO:0000313" key="11">
    <source>
        <dbReference type="Proteomes" id="UP000887572"/>
    </source>
</evidence>
<keyword evidence="7" id="KW-0695">RNA-directed DNA polymerase</keyword>
<dbReference type="GO" id="GO:0016787">
    <property type="term" value="F:hydrolase activity"/>
    <property type="evidence" value="ECO:0007669"/>
    <property type="project" value="UniProtKB-KW"/>
</dbReference>
<sequence>MGLDWIVPFEQATQLAIATTLPFPQAPAVHAILQPTDDPTELAEQMKNSFPSVFQSGLGHCTKTKATLHLKSQAKPVFCRARPVPHGVLDVVDKELDRLLEIGAIKPVDFSRWAAPVLAVRKKSGAVRICIDFSTGLNEALELNRHPLPRTDDIFHALRGSKIFSQLDLRDAYLQMELDESSKSLVGINTHRGLFAYQRLPFGVKSAPSIFQKVMDQMIAGLPGVFAYLDDVIIASNTLTEHVTTLHQLFVKIQEYGFRIQMEKCHFLKKELRFLGHIVSNQGVRPDPARSAAIRDMPPPTDLSTLRSFLGALNYYGRFIKAMRELRGPLDVLLKKDTPWEWGEAQQAAFDKAKEVLQSDLLLTQYDPTKPIIVAADASQSGIGATISHKFPDGTERVIEHACRALSPAERNYAQIEREALALIFACQKFHRMIYGRKFTLLTDHKPLLAIFGNKKGIPIYTASRLQRWALILTNYDFTIQYVRSENFGQADVLSRLIAAQKTDEEAVIAYTSADQMDAADDVVEFVHLANMEPLPVDATEVSDHTAADELLQQVVTYVRSGWPQKGLGAELMPYFSRRNTLTCVGGSLLTGTRVVIPRPLRQRVLKTLHFAHPGITRMKALARRHVFWPGLDQEIEDVVRSCTECQLAAKLPTKAPLRPWPTPDGIFGRVHIDFAGPCWDGNTYLILVDALSKWPEIMQMNSTTAFSTTEALNNVFHRYGFPSELVSDNGRKALSILSRHPISRTATVKPNPSRTVNTDANRQQYRQHMKQQYDRRHGATERQFQIGDSVLALSYGNRNRPRWLEGQEWFQMLTDQTTDIRQGLQRLFSKGPRVRGRMYTPLHRHHVRQYRSTPRDHNVNGDHLFGSRPVDNEI</sequence>
<dbReference type="Pfam" id="PF17917">
    <property type="entry name" value="RT_RNaseH"/>
    <property type="match status" value="1"/>
</dbReference>
<dbReference type="InterPro" id="IPR012337">
    <property type="entry name" value="RNaseH-like_sf"/>
</dbReference>
<dbReference type="Pfam" id="PF00078">
    <property type="entry name" value="RVT_1"/>
    <property type="match status" value="1"/>
</dbReference>
<dbReference type="InterPro" id="IPR050951">
    <property type="entry name" value="Retrovirus_Pol_polyprotein"/>
</dbReference>
<dbReference type="GO" id="GO:0003676">
    <property type="term" value="F:nucleic acid binding"/>
    <property type="evidence" value="ECO:0007669"/>
    <property type="project" value="InterPro"/>
</dbReference>